<dbReference type="OrthoDB" id="295029at2759"/>
<dbReference type="GO" id="GO:0019888">
    <property type="term" value="F:protein phosphatase regulator activity"/>
    <property type="evidence" value="ECO:0007669"/>
    <property type="project" value="TreeGrafter"/>
</dbReference>
<dbReference type="Proteomes" id="UP000515158">
    <property type="component" value="Unplaced"/>
</dbReference>
<feature type="compositionally biased region" description="Polar residues" evidence="3">
    <location>
        <begin position="921"/>
        <end position="932"/>
    </location>
</feature>
<dbReference type="Pfam" id="PF04499">
    <property type="entry name" value="SAPS"/>
    <property type="match status" value="1"/>
</dbReference>
<dbReference type="GeneID" id="117639942"/>
<evidence type="ECO:0000256" key="3">
    <source>
        <dbReference type="SAM" id="MobiDB-lite"/>
    </source>
</evidence>
<dbReference type="SUPFAM" id="SSF48371">
    <property type="entry name" value="ARM repeat"/>
    <property type="match status" value="1"/>
</dbReference>
<reference evidence="5" key="1">
    <citation type="submission" date="2025-08" db="UniProtKB">
        <authorList>
            <consortium name="RefSeq"/>
        </authorList>
    </citation>
    <scope>IDENTIFICATION</scope>
    <source>
        <tissue evidence="5">Total insect</tissue>
    </source>
</reference>
<dbReference type="GO" id="GO:0005634">
    <property type="term" value="C:nucleus"/>
    <property type="evidence" value="ECO:0007669"/>
    <property type="project" value="TreeGrafter"/>
</dbReference>
<organism evidence="5">
    <name type="scientific">Thrips palmi</name>
    <name type="common">Melon thrips</name>
    <dbReference type="NCBI Taxonomy" id="161013"/>
    <lineage>
        <taxon>Eukaryota</taxon>
        <taxon>Metazoa</taxon>
        <taxon>Ecdysozoa</taxon>
        <taxon>Arthropoda</taxon>
        <taxon>Hexapoda</taxon>
        <taxon>Insecta</taxon>
        <taxon>Pterygota</taxon>
        <taxon>Neoptera</taxon>
        <taxon>Paraneoptera</taxon>
        <taxon>Thysanoptera</taxon>
        <taxon>Terebrantia</taxon>
        <taxon>Thripoidea</taxon>
        <taxon>Thripidae</taxon>
        <taxon>Thrips</taxon>
    </lineage>
</organism>
<dbReference type="PANTHER" id="PTHR12634">
    <property type="entry name" value="SIT4 YEAST -ASSOCIATING PROTEIN-RELATED"/>
    <property type="match status" value="1"/>
</dbReference>
<evidence type="ECO:0000256" key="1">
    <source>
        <dbReference type="ARBA" id="ARBA00006180"/>
    </source>
</evidence>
<dbReference type="GO" id="GO:0005829">
    <property type="term" value="C:cytosol"/>
    <property type="evidence" value="ECO:0007669"/>
    <property type="project" value="TreeGrafter"/>
</dbReference>
<evidence type="ECO:0000313" key="4">
    <source>
        <dbReference type="Proteomes" id="UP000515158"/>
    </source>
</evidence>
<dbReference type="KEGG" id="tpal:117639942"/>
<feature type="compositionally biased region" description="Basic and acidic residues" evidence="3">
    <location>
        <begin position="661"/>
        <end position="672"/>
    </location>
</feature>
<feature type="region of interest" description="Disordered" evidence="3">
    <location>
        <begin position="640"/>
        <end position="693"/>
    </location>
</feature>
<evidence type="ECO:0000256" key="2">
    <source>
        <dbReference type="ARBA" id="ARBA00023306"/>
    </source>
</evidence>
<evidence type="ECO:0000313" key="5">
    <source>
        <dbReference type="RefSeq" id="XP_034231928.1"/>
    </source>
</evidence>
<comment type="similarity">
    <text evidence="1">Belongs to the SAPS family.</text>
</comment>
<sequence>MFWKYTTTNSNSIETLLNKPDVTLLELMDEENILQECKVQNKRLVDFLIRPEVMEQLVTFATVEPPATLDEKTRFKYPNLACELLTSDVLSINEALAADVPLSKLYAFLEGEPPLNPLLASFFSKTLGILVARRSEQHWYSYQITCLKVIGFLQSKENCISLLLNHLGTSAIMDLMLKIITQVEGTEMRQNLIKWLQSQKVIPSLIGLLKPEVDSDRHSNVAQLLSDVIRKSRDNLRENPARDNLRENPTELEDPILTSLEKQETVAELLDNILSGEVKSESAIVGGIAVLLTLMETPQPRPVDTTPYADDGASLSIQEEEDVPPVPPVVHTTISAILPRLKDFHDLLLNPPQKPPVKTTVGTLDPPLGNTRLQVARLIAALIATNSPVMNQELANLGTIDVLLNLFFKYQWNNFLHTQVEQCVSAALKNQTKASGDGDPQMHCLVENLLVKCELFKRILDAWEENETNQVKEKCQRRGYMGHLIKIANLVVEQVEKCSLRPVLANQLPPEVLAVWEEFVKCTLSEINKTHNIALGGAPPTLAIGLDKEEANYKHVAFPPETSHHEAYTDYQLQDMAPNFNEHYGFHDNEFNDPEDTLHSSVDRLPDMAVALNEDEDRQYEWFKHVCAKNVRSLEDAEENAWEDTDLGSFQTSENESSRWNLEKEVPEHSSSDEEEEGDDKDDDIRGPSKASVRMEVDVNDIWSSGAATLDSIADFQNPWGSGSPAAPPPADTFGVPDAGWADFSNFETNFSSSTQLNDAQKSQEPSDLFHDDMSAKDDPEDLENVEKMVVPDNTAISVETLPSTSEMDVKGVQDPISTSTGSSAVPIAVGVSFVKADANANPTTCTDEVTSTASAMVDEVATAAVAAVRVVVEDKLGLDNQRFLGGAQDESHASVHVHSEEDVKEPIASEDLPEKREIDTTTSEDLSSENV</sequence>
<protein>
    <submittedName>
        <fullName evidence="5">Serine/threonine-protein phosphatase 6 regulatory subunit 3 isoform X1</fullName>
    </submittedName>
</protein>
<proteinExistence type="inferred from homology"/>
<keyword evidence="4" id="KW-1185">Reference proteome</keyword>
<dbReference type="InterPro" id="IPR007587">
    <property type="entry name" value="SAPS"/>
</dbReference>
<dbReference type="CTD" id="38714"/>
<keyword evidence="2" id="KW-0131">Cell cycle</keyword>
<name>A0A6P8XXW2_THRPL</name>
<gene>
    <name evidence="5" type="primary">LOC117639942</name>
</gene>
<feature type="compositionally biased region" description="Basic and acidic residues" evidence="3">
    <location>
        <begin position="890"/>
        <end position="920"/>
    </location>
</feature>
<feature type="compositionally biased region" description="Acidic residues" evidence="3">
    <location>
        <begin position="673"/>
        <end position="682"/>
    </location>
</feature>
<dbReference type="AlphaFoldDB" id="A0A6P8XXW2"/>
<feature type="region of interest" description="Disordered" evidence="3">
    <location>
        <begin position="888"/>
        <end position="932"/>
    </location>
</feature>
<dbReference type="InterPro" id="IPR016024">
    <property type="entry name" value="ARM-type_fold"/>
</dbReference>
<dbReference type="RefSeq" id="XP_034231928.1">
    <property type="nucleotide sequence ID" value="XM_034376037.1"/>
</dbReference>
<feature type="compositionally biased region" description="Polar residues" evidence="3">
    <location>
        <begin position="648"/>
        <end position="660"/>
    </location>
</feature>
<dbReference type="GO" id="GO:0019903">
    <property type="term" value="F:protein phosphatase binding"/>
    <property type="evidence" value="ECO:0007669"/>
    <property type="project" value="InterPro"/>
</dbReference>
<dbReference type="InParanoid" id="A0A6P8XXW2"/>
<dbReference type="PANTHER" id="PTHR12634:SF8">
    <property type="entry name" value="FIERY MOUNTAIN, ISOFORM D"/>
    <property type="match status" value="1"/>
</dbReference>
<accession>A0A6P8XXW2</accession>
<feature type="compositionally biased region" description="Basic and acidic residues" evidence="3">
    <location>
        <begin position="683"/>
        <end position="693"/>
    </location>
</feature>